<name>A0ACB9IH46_9ASTR</name>
<evidence type="ECO:0000313" key="2">
    <source>
        <dbReference type="Proteomes" id="UP001056120"/>
    </source>
</evidence>
<dbReference type="Proteomes" id="UP001056120">
    <property type="component" value="Linkage Group LG08"/>
</dbReference>
<reference evidence="1 2" key="2">
    <citation type="journal article" date="2022" name="Mol. Ecol. Resour.">
        <title>The genomes of chicory, endive, great burdock and yacon provide insights into Asteraceae paleo-polyploidization history and plant inulin production.</title>
        <authorList>
            <person name="Fan W."/>
            <person name="Wang S."/>
            <person name="Wang H."/>
            <person name="Wang A."/>
            <person name="Jiang F."/>
            <person name="Liu H."/>
            <person name="Zhao H."/>
            <person name="Xu D."/>
            <person name="Zhang Y."/>
        </authorList>
    </citation>
    <scope>NUCLEOTIDE SEQUENCE [LARGE SCALE GENOMIC DNA]</scope>
    <source>
        <strain evidence="2">cv. Yunnan</strain>
        <tissue evidence="1">Leaves</tissue>
    </source>
</reference>
<gene>
    <name evidence="1" type="ORF">L1987_23523</name>
</gene>
<protein>
    <submittedName>
        <fullName evidence="1">Uncharacterized protein</fullName>
    </submittedName>
</protein>
<keyword evidence="2" id="KW-1185">Reference proteome</keyword>
<reference evidence="2" key="1">
    <citation type="journal article" date="2022" name="Mol. Ecol. Resour.">
        <title>The genomes of chicory, endive, great burdock and yacon provide insights into Asteraceae palaeo-polyploidization history and plant inulin production.</title>
        <authorList>
            <person name="Fan W."/>
            <person name="Wang S."/>
            <person name="Wang H."/>
            <person name="Wang A."/>
            <person name="Jiang F."/>
            <person name="Liu H."/>
            <person name="Zhao H."/>
            <person name="Xu D."/>
            <person name="Zhang Y."/>
        </authorList>
    </citation>
    <scope>NUCLEOTIDE SEQUENCE [LARGE SCALE GENOMIC DNA]</scope>
    <source>
        <strain evidence="2">cv. Yunnan</strain>
    </source>
</reference>
<proteinExistence type="predicted"/>
<evidence type="ECO:0000313" key="1">
    <source>
        <dbReference type="EMBL" id="KAI3807593.1"/>
    </source>
</evidence>
<sequence length="258" mass="28855">MPAESQGEAVHMAATSERWIDGLQFSSLFWPPPQDLEQRKAQLIAYVDYFGQFTSDQFPEDIAELVRHRYPTSEKRLFDDVLAMFVLHHPEHGHAVILPIISCIIDGTMEYERSTPPFASFISLICPSADNEYSEQWALACGEILRILTHYNRPIFKVEHPHGEAESSSGSQASTSNSTDGESSSQSLHHERKPLRPLSPWITDLLLAAPLGIRSDYFRWCGGVMGKYAAGELKPPSVVRLVLGNMGKDGIACIFSHR</sequence>
<dbReference type="EMBL" id="CM042025">
    <property type="protein sequence ID" value="KAI3807593.1"/>
    <property type="molecule type" value="Genomic_DNA"/>
</dbReference>
<organism evidence="1 2">
    <name type="scientific">Smallanthus sonchifolius</name>
    <dbReference type="NCBI Taxonomy" id="185202"/>
    <lineage>
        <taxon>Eukaryota</taxon>
        <taxon>Viridiplantae</taxon>
        <taxon>Streptophyta</taxon>
        <taxon>Embryophyta</taxon>
        <taxon>Tracheophyta</taxon>
        <taxon>Spermatophyta</taxon>
        <taxon>Magnoliopsida</taxon>
        <taxon>eudicotyledons</taxon>
        <taxon>Gunneridae</taxon>
        <taxon>Pentapetalae</taxon>
        <taxon>asterids</taxon>
        <taxon>campanulids</taxon>
        <taxon>Asterales</taxon>
        <taxon>Asteraceae</taxon>
        <taxon>Asteroideae</taxon>
        <taxon>Heliantheae alliance</taxon>
        <taxon>Millerieae</taxon>
        <taxon>Smallanthus</taxon>
    </lineage>
</organism>
<accession>A0ACB9IH46</accession>
<comment type="caution">
    <text evidence="1">The sequence shown here is derived from an EMBL/GenBank/DDBJ whole genome shotgun (WGS) entry which is preliminary data.</text>
</comment>